<evidence type="ECO:0000313" key="10">
    <source>
        <dbReference type="Proteomes" id="UP000005753"/>
    </source>
</evidence>
<feature type="transmembrane region" description="Helical" evidence="8">
    <location>
        <begin position="162"/>
        <end position="180"/>
    </location>
</feature>
<reference evidence="9 10" key="2">
    <citation type="submission" date="2012-02" db="EMBL/GenBank/DDBJ databases">
        <title>Improved High-Quality Draft sequence of Eubacterium cellulosolvens 6.</title>
        <authorList>
            <consortium name="US DOE Joint Genome Institute"/>
            <person name="Lucas S."/>
            <person name="Han J."/>
            <person name="Lapidus A."/>
            <person name="Cheng J.-F."/>
            <person name="Goodwin L."/>
            <person name="Pitluck S."/>
            <person name="Peters L."/>
            <person name="Mikhailova N."/>
            <person name="Gu W."/>
            <person name="Detter J.C."/>
            <person name="Han C."/>
            <person name="Tapia R."/>
            <person name="Land M."/>
            <person name="Hauser L."/>
            <person name="Kyrpides N."/>
            <person name="Ivanova N."/>
            <person name="Pagani I."/>
            <person name="Johnson E."/>
            <person name="Mukhopadhyay B."/>
            <person name="Anderson I."/>
            <person name="Woyke T."/>
        </authorList>
    </citation>
    <scope>NUCLEOTIDE SEQUENCE [LARGE SCALE GENOMIC DNA]</scope>
    <source>
        <strain evidence="9 10">6</strain>
    </source>
</reference>
<feature type="transmembrane region" description="Helical" evidence="8">
    <location>
        <begin position="14"/>
        <end position="34"/>
    </location>
</feature>
<evidence type="ECO:0000256" key="4">
    <source>
        <dbReference type="ARBA" id="ARBA00022692"/>
    </source>
</evidence>
<accession>I5AVL5</accession>
<feature type="transmembrane region" description="Helical" evidence="8">
    <location>
        <begin position="77"/>
        <end position="100"/>
    </location>
</feature>
<dbReference type="GO" id="GO:0005886">
    <property type="term" value="C:plasma membrane"/>
    <property type="evidence" value="ECO:0007669"/>
    <property type="project" value="UniProtKB-SubCell"/>
</dbReference>
<keyword evidence="10" id="KW-1185">Reference proteome</keyword>
<keyword evidence="5 8" id="KW-1133">Transmembrane helix</keyword>
<name>I5AVL5_EUBC6</name>
<dbReference type="OrthoDB" id="9810952at2"/>
<dbReference type="GO" id="GO:0008324">
    <property type="term" value="F:monoatomic cation transmembrane transporter activity"/>
    <property type="evidence" value="ECO:0007669"/>
    <property type="project" value="InterPro"/>
</dbReference>
<reference evidence="9 10" key="1">
    <citation type="submission" date="2010-08" db="EMBL/GenBank/DDBJ databases">
        <authorList>
            <consortium name="US DOE Joint Genome Institute (JGI-PGF)"/>
            <person name="Lucas S."/>
            <person name="Copeland A."/>
            <person name="Lapidus A."/>
            <person name="Cheng J.-F."/>
            <person name="Bruce D."/>
            <person name="Goodwin L."/>
            <person name="Pitluck S."/>
            <person name="Land M.L."/>
            <person name="Hauser L."/>
            <person name="Chang Y.-J."/>
            <person name="Anderson I.J."/>
            <person name="Johnson E."/>
            <person name="Mulhopadhyay B."/>
            <person name="Kyrpides N."/>
            <person name="Woyke T.J."/>
        </authorList>
    </citation>
    <scope>NUCLEOTIDE SEQUENCE [LARGE SCALE GENOMIC DNA]</scope>
    <source>
        <strain evidence="9 10">6</strain>
    </source>
</reference>
<evidence type="ECO:0000256" key="7">
    <source>
        <dbReference type="ARBA" id="ARBA00023136"/>
    </source>
</evidence>
<dbReference type="eggNOG" id="COG0168">
    <property type="taxonomic scope" value="Bacteria"/>
</dbReference>
<gene>
    <name evidence="9" type="ORF">EubceDRAFT1_2077</name>
</gene>
<keyword evidence="4 8" id="KW-0812">Transmembrane</keyword>
<protein>
    <submittedName>
        <fullName evidence="9">Trk-type K+ transport system, membrane component</fullName>
    </submittedName>
</protein>
<organism evidence="9 10">
    <name type="scientific">Eubacterium cellulosolvens (strain ATCC 43171 / JCM 9499 / 6)</name>
    <name type="common">Cillobacterium cellulosolvens</name>
    <dbReference type="NCBI Taxonomy" id="633697"/>
    <lineage>
        <taxon>Bacteria</taxon>
        <taxon>Bacillati</taxon>
        <taxon>Bacillota</taxon>
        <taxon>Clostridia</taxon>
        <taxon>Eubacteriales</taxon>
        <taxon>Eubacteriaceae</taxon>
        <taxon>Eubacterium</taxon>
    </lineage>
</organism>
<dbReference type="GO" id="GO:0030001">
    <property type="term" value="P:metal ion transport"/>
    <property type="evidence" value="ECO:0007669"/>
    <property type="project" value="UniProtKB-ARBA"/>
</dbReference>
<dbReference type="Pfam" id="PF02386">
    <property type="entry name" value="TrkH"/>
    <property type="match status" value="1"/>
</dbReference>
<keyword evidence="7 8" id="KW-0472">Membrane</keyword>
<keyword evidence="3" id="KW-1003">Cell membrane</keyword>
<dbReference type="HOGENOM" id="CLU_026429_0_1_9"/>
<feature type="transmembrane region" description="Helical" evidence="8">
    <location>
        <begin position="350"/>
        <end position="371"/>
    </location>
</feature>
<feature type="transmembrane region" description="Helical" evidence="8">
    <location>
        <begin position="407"/>
        <end position="427"/>
    </location>
</feature>
<proteinExistence type="predicted"/>
<dbReference type="EMBL" id="CM001487">
    <property type="protein sequence ID" value="EIM57838.1"/>
    <property type="molecule type" value="Genomic_DNA"/>
</dbReference>
<feature type="transmembrane region" description="Helical" evidence="8">
    <location>
        <begin position="131"/>
        <end position="156"/>
    </location>
</feature>
<dbReference type="InterPro" id="IPR003445">
    <property type="entry name" value="Cat_transpt"/>
</dbReference>
<dbReference type="PANTHER" id="PTHR32024">
    <property type="entry name" value="TRK SYSTEM POTASSIUM UPTAKE PROTEIN TRKG-RELATED"/>
    <property type="match status" value="1"/>
</dbReference>
<dbReference type="PANTHER" id="PTHR32024:SF1">
    <property type="entry name" value="KTR SYSTEM POTASSIUM UPTAKE PROTEIN B"/>
    <property type="match status" value="1"/>
</dbReference>
<evidence type="ECO:0000256" key="3">
    <source>
        <dbReference type="ARBA" id="ARBA00022475"/>
    </source>
</evidence>
<keyword evidence="6" id="KW-0406">Ion transport</keyword>
<evidence type="ECO:0000256" key="1">
    <source>
        <dbReference type="ARBA" id="ARBA00004651"/>
    </source>
</evidence>
<feature type="transmembrane region" description="Helical" evidence="8">
    <location>
        <begin position="311"/>
        <end position="329"/>
    </location>
</feature>
<evidence type="ECO:0000256" key="6">
    <source>
        <dbReference type="ARBA" id="ARBA00023065"/>
    </source>
</evidence>
<comment type="subcellular location">
    <subcellularLocation>
        <location evidence="1">Cell membrane</location>
        <topology evidence="1">Multi-pass membrane protein</topology>
    </subcellularLocation>
</comment>
<dbReference type="STRING" id="633697.EubceDRAFT1_2077"/>
<evidence type="ECO:0000313" key="9">
    <source>
        <dbReference type="EMBL" id="EIM57838.1"/>
    </source>
</evidence>
<evidence type="ECO:0000256" key="2">
    <source>
        <dbReference type="ARBA" id="ARBA00022448"/>
    </source>
</evidence>
<evidence type="ECO:0000256" key="5">
    <source>
        <dbReference type="ARBA" id="ARBA00022989"/>
    </source>
</evidence>
<feature type="transmembrane region" description="Helical" evidence="8">
    <location>
        <begin position="235"/>
        <end position="254"/>
    </location>
</feature>
<feature type="transmembrane region" description="Helical" evidence="8">
    <location>
        <begin position="46"/>
        <end position="65"/>
    </location>
</feature>
<feature type="transmembrane region" description="Helical" evidence="8">
    <location>
        <begin position="192"/>
        <end position="215"/>
    </location>
</feature>
<dbReference type="Proteomes" id="UP000005753">
    <property type="component" value="Chromosome"/>
</dbReference>
<keyword evidence="2" id="KW-0813">Transport</keyword>
<dbReference type="AlphaFoldDB" id="I5AVL5"/>
<sequence>MEEINNRIRHLKPVQIIILGFALVIISGTLLLMLPVAKRGAGSAGFADALFTAVSSTCVTGLVVQDTATYWSAFGQAVILLMIQIGGLGVITVAISIAIVSGRKIGLLQRNIMQASISAPQISGIVKFTRFILLATFGCELAGAVVMLPVFAGMYGIRKGCWYAVFHSVSAFCNAGFDLMGGSGRFSSLTSLSVHPVINVTIMALIILGGIGFFTWMDVVVHGIHFSRYRMQSKVSITVSVILILIPALFFYFCEFGNLETGRRIWYSLFQAVTPRTAGFNTADLTKLGENGIFLMIILMLIGGSPASTAGGMKTTTVAVLFASAFSVFQRKKDAGLFGRRISTDSITNAGAILLLYAGLFAVCGMCISAIEKLPLLTCLFETASAIGTVGLTLGITPSLSLVSRTILVILMYVGRVGGLTLIFAAVSEKGLHKGRLPEESITVG</sequence>
<evidence type="ECO:0000256" key="8">
    <source>
        <dbReference type="SAM" id="Phobius"/>
    </source>
</evidence>